<dbReference type="Proteomes" id="UP000199158">
    <property type="component" value="Unassembled WGS sequence"/>
</dbReference>
<dbReference type="EMBL" id="FOCG01000003">
    <property type="protein sequence ID" value="SEN07560.1"/>
    <property type="molecule type" value="Genomic_DNA"/>
</dbReference>
<sequence length="709" mass="75932">MSNRAIRVGIDVGGTHTKAVAIDNLTHEIIGKASVMTTHDDEMGVSAGVIEAFKNCLDANNINPQDVIFIAHSTTQATNALLEGDVAEVGVMGIGKGGLEGLLAKKQTKLDDIDLGTGRKIKIHHTYLKQKELNNATVESAIKELTSQGTQVIVASKAFGVDNITEEQQVQKVAEKHNIPVSVASEISKLYGLTRRTRTAAINASILPKMLDTANSTEQSVRSAGIKVPLMIMRGDGGVMDISEMKKRPVLTMLSGPAASVVGALMYLRASNGVYFEVGGTSTNIGVIKNGRPAVDYSIVGGHPTYINSLDVRVLGIAGGSMVRAGKDGIKDVGPRSAHIAGMPYAVYTPEEEIIDPQVEFFSPKKGDPSDYVAIRLANGKRITITNSCAANVLGIVKPEDYSYGFVASARKAMQPLADYMGQTVEQVAEAILAKSYEKIKPVIETLAEKYKLEKDQISLVGVGGGAAALLPYTAKHMELSYNIPENAEVISSIGVALAMVRDVVERVIPNPSKQDIANLKKEACDLAIANGALPDSIEVQIEIDAQTSRITAIALGSTEVQTTDLLRACTEEDAKEIAAKSLGTTTNQVALSAKNNVFYVFSSTKQNGSNQIRIVDKKGFIKIQRGDGSAATCTVEQAYAVIEQMWEDLSVYKSDIKLTPDIYLCVGGKVLDFEGMMDLEQLKMVVDTEIGTREPDEEIILVGAKNDI</sequence>
<name>A0A1H8DJX1_9FIRM</name>
<proteinExistence type="predicted"/>
<feature type="domain" description="Hydantoinase/oxoprolinase N-terminal" evidence="2">
    <location>
        <begin position="7"/>
        <end position="177"/>
    </location>
</feature>
<keyword evidence="4" id="KW-1185">Reference proteome</keyword>
<dbReference type="RefSeq" id="WP_092755961.1">
    <property type="nucleotide sequence ID" value="NZ_FOCG01000003.1"/>
</dbReference>
<dbReference type="Pfam" id="PF05378">
    <property type="entry name" value="Hydant_A_N"/>
    <property type="match status" value="1"/>
</dbReference>
<gene>
    <name evidence="3" type="ORF">SAMN05216180_2648</name>
</gene>
<dbReference type="GO" id="GO:0006749">
    <property type="term" value="P:glutathione metabolic process"/>
    <property type="evidence" value="ECO:0007669"/>
    <property type="project" value="TreeGrafter"/>
</dbReference>
<evidence type="ECO:0000259" key="2">
    <source>
        <dbReference type="Pfam" id="PF05378"/>
    </source>
</evidence>
<dbReference type="GO" id="GO:0005829">
    <property type="term" value="C:cytosol"/>
    <property type="evidence" value="ECO:0007669"/>
    <property type="project" value="TreeGrafter"/>
</dbReference>
<dbReference type="PANTHER" id="PTHR11365:SF23">
    <property type="entry name" value="HYPOTHETICAL 5-OXOPROLINASE (EUROFUNG)-RELATED"/>
    <property type="match status" value="1"/>
</dbReference>
<dbReference type="InterPro" id="IPR043129">
    <property type="entry name" value="ATPase_NBD"/>
</dbReference>
<dbReference type="InterPro" id="IPR045079">
    <property type="entry name" value="Oxoprolinase-like"/>
</dbReference>
<evidence type="ECO:0000313" key="4">
    <source>
        <dbReference type="Proteomes" id="UP000199158"/>
    </source>
</evidence>
<dbReference type="PANTHER" id="PTHR11365">
    <property type="entry name" value="5-OXOPROLINASE RELATED"/>
    <property type="match status" value="1"/>
</dbReference>
<dbReference type="InterPro" id="IPR008040">
    <property type="entry name" value="Hydant_A_N"/>
</dbReference>
<dbReference type="OrthoDB" id="9768323at2"/>
<dbReference type="Pfam" id="PF01968">
    <property type="entry name" value="Hydantoinase_A"/>
    <property type="match status" value="1"/>
</dbReference>
<organism evidence="3 4">
    <name type="scientific">Hydrogenoanaerobacterium saccharovorans</name>
    <dbReference type="NCBI Taxonomy" id="474960"/>
    <lineage>
        <taxon>Bacteria</taxon>
        <taxon>Bacillati</taxon>
        <taxon>Bacillota</taxon>
        <taxon>Clostridia</taxon>
        <taxon>Eubacteriales</taxon>
        <taxon>Oscillospiraceae</taxon>
        <taxon>Hydrogenoanaerobacterium</taxon>
    </lineage>
</organism>
<feature type="domain" description="Hydantoinase A/oxoprolinase" evidence="1">
    <location>
        <begin position="196"/>
        <end position="502"/>
    </location>
</feature>
<evidence type="ECO:0000313" key="3">
    <source>
        <dbReference type="EMBL" id="SEN07560.1"/>
    </source>
</evidence>
<dbReference type="STRING" id="474960.SAMN05216180_2648"/>
<dbReference type="SUPFAM" id="SSF53067">
    <property type="entry name" value="Actin-like ATPase domain"/>
    <property type="match status" value="1"/>
</dbReference>
<accession>A0A1H8DJX1</accession>
<dbReference type="InterPro" id="IPR002821">
    <property type="entry name" value="Hydantoinase_A"/>
</dbReference>
<dbReference type="AlphaFoldDB" id="A0A1H8DJX1"/>
<evidence type="ECO:0000259" key="1">
    <source>
        <dbReference type="Pfam" id="PF01968"/>
    </source>
</evidence>
<reference evidence="3 4" key="1">
    <citation type="submission" date="2016-10" db="EMBL/GenBank/DDBJ databases">
        <authorList>
            <person name="de Groot N.N."/>
        </authorList>
    </citation>
    <scope>NUCLEOTIDE SEQUENCE [LARGE SCALE GENOMIC DNA]</scope>
    <source>
        <strain evidence="3 4">CGMCC 1.5070</strain>
    </source>
</reference>
<dbReference type="GO" id="GO:0017168">
    <property type="term" value="F:5-oxoprolinase (ATP-hydrolyzing) activity"/>
    <property type="evidence" value="ECO:0007669"/>
    <property type="project" value="TreeGrafter"/>
</dbReference>
<dbReference type="Gene3D" id="3.30.420.40">
    <property type="match status" value="1"/>
</dbReference>
<protein>
    <submittedName>
        <fullName evidence="3">N-methylhydantoinase A/oxoprolinase/acetone carboxylase, beta subunit</fullName>
    </submittedName>
</protein>